<reference evidence="9" key="1">
    <citation type="submission" date="2025-08" db="UniProtKB">
        <authorList>
            <consortium name="RefSeq"/>
        </authorList>
    </citation>
    <scope>IDENTIFICATION</scope>
</reference>
<dbReference type="AlphaFoldDB" id="A0A6P8S6F3"/>
<dbReference type="GO" id="GO:0005581">
    <property type="term" value="C:collagen trimer"/>
    <property type="evidence" value="ECO:0007669"/>
    <property type="project" value="UniProtKB-KW"/>
</dbReference>
<evidence type="ECO:0000256" key="5">
    <source>
        <dbReference type="SAM" id="MobiDB-lite"/>
    </source>
</evidence>
<evidence type="ECO:0000256" key="2">
    <source>
        <dbReference type="ARBA" id="ARBA00022525"/>
    </source>
</evidence>
<dbReference type="Pfam" id="PF01391">
    <property type="entry name" value="Collagen"/>
    <property type="match status" value="3"/>
</dbReference>
<dbReference type="Gene3D" id="2.60.120.40">
    <property type="match status" value="2"/>
</dbReference>
<dbReference type="KEGG" id="gsh:117366446"/>
<evidence type="ECO:0000256" key="6">
    <source>
        <dbReference type="SAM" id="SignalP"/>
    </source>
</evidence>
<dbReference type="SUPFAM" id="SSF49842">
    <property type="entry name" value="TNF-like"/>
    <property type="match status" value="2"/>
</dbReference>
<feature type="domain" description="C1q" evidence="7">
    <location>
        <begin position="832"/>
        <end position="967"/>
    </location>
</feature>
<feature type="region of interest" description="Disordered" evidence="5">
    <location>
        <begin position="607"/>
        <end position="844"/>
    </location>
</feature>
<dbReference type="PANTHER" id="PTHR15427">
    <property type="entry name" value="EMILIN ELASTIN MICROFIBRIL INTERFACE-LOCATED PROTEIN ELASTIN MICROFIBRIL INTERFACER"/>
    <property type="match status" value="1"/>
</dbReference>
<dbReference type="InParanoid" id="A0A6P8S6F3"/>
<comment type="subcellular location">
    <subcellularLocation>
        <location evidence="1">Secreted</location>
    </subcellularLocation>
</comment>
<sequence length="971" mass="101571">MSSELLILVLLSTSCIVKSTALFSLTSNPAFTMDTLNGMETEDLKQASTVPLDLAQGTTETDPATGGGIQETSQTSATLPATFRFNNVADGMENNVDLQEPKSTAGLKPPPAVELFTTPDTESAFIVADGILQHESINGVLVPSRDADKGAASDHLFASFFDTPKNRTTEKQCFCNTPGPEGQKGVQGERGDSGESGKRVIEGTDGPKGGLGSKGGKGDQGFKGNPELPGQKGEPGSSCPFCVKGERGDKGEIGYMGSVGLPGLKGDKGTSGKPGPKGETGLKGNTGQKGSKGHEGEMGKLGEIGPKGAAGPPGPYGSRGSKGDPGLPGRNGHPGAPGIPGQKGERGQTCDCTEHEDTAFSVGLLRQRSFPPPGSPLRFEKHFLNGNKVYNSKSGIFTANIAGVYFFSYHLSVSSKSLRVALFHNGKIILQTLTGQSEHQICQASGSTLIHLNEDDKVWLQILNAYENGLIANESTDSVFSGFLIGSVPDYPMKQEDTNMGIFSWPTVTFIFTFAIVHMEGKTTQPTKYTKKSLDYELLNDLETSIVPPTDETSFTDMLETSETTTELSTIDQDFTTATTLFPFENFTLETSDFFFNCCECCTPGSGQKGEPGENGLPGPKGETGDMGLPGLVGATGPQGLKGNRGDKGEKGESGEQGVNGIPGFPGKPGEQGEVGSKGDKGNFGLPGLKGQKGVKGETCENGTKGDKGDKGEQGFTGLDGERGDKGDKGEAGEKGKCGELGDKGEIGNNGDRGIKGEKGCKGDSGENGTNGTDGGPGVKGDMGMRGEKGDSGLSGTVGPPGPKGNPGGKGARGPPGKKGARGPKGSKGDSSKAARSAFSVGLSKPFPPPNAPIKFDRIFYNEQEDYSPVLGKFNCTIAGAYVFAFHVTVRGRPARISLVVQNKKQIKSRETLYGQEIDQASSMVILKLGAGDQVWLEVARDWNGVYVSGEDDSVFSGYLLYPDEDTEMYL</sequence>
<evidence type="ECO:0000313" key="9">
    <source>
        <dbReference type="RefSeq" id="XP_033813674.1"/>
    </source>
</evidence>
<feature type="compositionally biased region" description="Basic and acidic residues" evidence="5">
    <location>
        <begin position="644"/>
        <end position="654"/>
    </location>
</feature>
<evidence type="ECO:0000256" key="4">
    <source>
        <dbReference type="ARBA" id="ARBA00023119"/>
    </source>
</evidence>
<dbReference type="InterPro" id="IPR008983">
    <property type="entry name" value="Tumour_necrosis_fac-like_dom"/>
</dbReference>
<protein>
    <submittedName>
        <fullName evidence="9">Otolin-1</fullName>
    </submittedName>
</protein>
<dbReference type="PROSITE" id="PS50871">
    <property type="entry name" value="C1Q"/>
    <property type="match status" value="2"/>
</dbReference>
<dbReference type="InterPro" id="IPR008160">
    <property type="entry name" value="Collagen"/>
</dbReference>
<feature type="signal peptide" evidence="6">
    <location>
        <begin position="1"/>
        <end position="19"/>
    </location>
</feature>
<feature type="compositionally biased region" description="Basic and acidic residues" evidence="5">
    <location>
        <begin position="753"/>
        <end position="765"/>
    </location>
</feature>
<evidence type="ECO:0000256" key="3">
    <source>
        <dbReference type="ARBA" id="ARBA00022729"/>
    </source>
</evidence>
<gene>
    <name evidence="9" type="primary">OTOL1</name>
</gene>
<dbReference type="GeneID" id="117366446"/>
<dbReference type="Pfam" id="PF00386">
    <property type="entry name" value="C1q"/>
    <property type="match status" value="2"/>
</dbReference>
<keyword evidence="2" id="KW-0964">Secreted</keyword>
<feature type="chain" id="PRO_5027650604" evidence="6">
    <location>
        <begin position="20"/>
        <end position="971"/>
    </location>
</feature>
<evidence type="ECO:0000313" key="8">
    <source>
        <dbReference type="Proteomes" id="UP000515159"/>
    </source>
</evidence>
<feature type="region of interest" description="Disordered" evidence="5">
    <location>
        <begin position="171"/>
        <end position="350"/>
    </location>
</feature>
<feature type="compositionally biased region" description="Gly residues" evidence="5">
    <location>
        <begin position="206"/>
        <end position="221"/>
    </location>
</feature>
<dbReference type="GO" id="GO:0005576">
    <property type="term" value="C:extracellular region"/>
    <property type="evidence" value="ECO:0007669"/>
    <property type="project" value="UniProtKB-SubCell"/>
</dbReference>
<keyword evidence="3 6" id="KW-0732">Signal</keyword>
<dbReference type="Proteomes" id="UP000515159">
    <property type="component" value="Chromosome 9"/>
</dbReference>
<dbReference type="PRINTS" id="PR00007">
    <property type="entry name" value="COMPLEMNTC1Q"/>
</dbReference>
<accession>A0A6P8S6F3</accession>
<evidence type="ECO:0000259" key="7">
    <source>
        <dbReference type="PROSITE" id="PS50871"/>
    </source>
</evidence>
<feature type="compositionally biased region" description="Basic and acidic residues" evidence="5">
    <location>
        <begin position="695"/>
        <end position="713"/>
    </location>
</feature>
<dbReference type="FunFam" id="2.60.120.40:FF:000001">
    <property type="entry name" value="Complement C1q B chain"/>
    <property type="match status" value="2"/>
</dbReference>
<dbReference type="RefSeq" id="XP_033813674.1">
    <property type="nucleotide sequence ID" value="XM_033957783.1"/>
</dbReference>
<feature type="compositionally biased region" description="Basic and acidic residues" evidence="5">
    <location>
        <begin position="187"/>
        <end position="202"/>
    </location>
</feature>
<feature type="compositionally biased region" description="Basic and acidic residues" evidence="5">
    <location>
        <begin position="720"/>
        <end position="746"/>
    </location>
</feature>
<evidence type="ECO:0000256" key="1">
    <source>
        <dbReference type="ARBA" id="ARBA00004613"/>
    </source>
</evidence>
<keyword evidence="4" id="KW-0176">Collagen</keyword>
<feature type="domain" description="C1q" evidence="7">
    <location>
        <begin position="353"/>
        <end position="491"/>
    </location>
</feature>
<dbReference type="SMART" id="SM00110">
    <property type="entry name" value="C1Q"/>
    <property type="match status" value="2"/>
</dbReference>
<keyword evidence="8" id="KW-1185">Reference proteome</keyword>
<dbReference type="OrthoDB" id="9948489at2759"/>
<dbReference type="CTD" id="131149"/>
<dbReference type="PANTHER" id="PTHR15427:SF54">
    <property type="entry name" value="C1Q DOMAIN-CONTAINING PROTEIN"/>
    <property type="match status" value="1"/>
</dbReference>
<dbReference type="InterPro" id="IPR050392">
    <property type="entry name" value="Collagen/C1q_domain"/>
</dbReference>
<organism evidence="8 9">
    <name type="scientific">Geotrypetes seraphini</name>
    <name type="common">Gaboon caecilian</name>
    <name type="synonym">Caecilia seraphini</name>
    <dbReference type="NCBI Taxonomy" id="260995"/>
    <lineage>
        <taxon>Eukaryota</taxon>
        <taxon>Metazoa</taxon>
        <taxon>Chordata</taxon>
        <taxon>Craniata</taxon>
        <taxon>Vertebrata</taxon>
        <taxon>Euteleostomi</taxon>
        <taxon>Amphibia</taxon>
        <taxon>Gymnophiona</taxon>
        <taxon>Geotrypetes</taxon>
    </lineage>
</organism>
<dbReference type="InterPro" id="IPR001073">
    <property type="entry name" value="C1q_dom"/>
</dbReference>
<proteinExistence type="predicted"/>
<name>A0A6P8S6F3_GEOSA</name>
<feature type="compositionally biased region" description="Gly residues" evidence="5">
    <location>
        <begin position="772"/>
        <end position="781"/>
    </location>
</feature>
<feature type="compositionally biased region" description="Gly residues" evidence="5">
    <location>
        <begin position="805"/>
        <end position="814"/>
    </location>
</feature>